<dbReference type="EMBL" id="HBIZ01064388">
    <property type="protein sequence ID" value="CAE0786957.1"/>
    <property type="molecule type" value="Transcribed_RNA"/>
</dbReference>
<accession>A0A7S4FBT8</accession>
<protein>
    <submittedName>
        <fullName evidence="2">Uncharacterized protein</fullName>
    </submittedName>
</protein>
<keyword evidence="1" id="KW-0732">Signal</keyword>
<feature type="signal peptide" evidence="1">
    <location>
        <begin position="1"/>
        <end position="20"/>
    </location>
</feature>
<sequence length="252" mass="27195">MAPLPNALASLLACAAGADALIASARYTGSTHHPAALRQTRCTGVSCVERIERRAVVGSCLGALAGAFLSPSASEAMIESNNPANNYYFPMAKYRYLPRIFRAWIASSELAPKALEERDWEGLRIVYERLDDATLAMPLYTSAVEGSRSTKRKKKSETQQQMAKAVDEYKVAVADLDKAINRKDANKAKKALDVTTSSLSTYRTLAQIDKEDGGIIRLPEGNPEEAGHAGAPLGYVVPAFRGGGTKNDFALR</sequence>
<evidence type="ECO:0000256" key="1">
    <source>
        <dbReference type="SAM" id="SignalP"/>
    </source>
</evidence>
<gene>
    <name evidence="2" type="ORF">PCAR00345_LOCUS39665</name>
</gene>
<feature type="chain" id="PRO_5031209267" evidence="1">
    <location>
        <begin position="21"/>
        <end position="252"/>
    </location>
</feature>
<dbReference type="AlphaFoldDB" id="A0A7S4FBT8"/>
<name>A0A7S4FBT8_CHRCT</name>
<evidence type="ECO:0000313" key="2">
    <source>
        <dbReference type="EMBL" id="CAE0786957.1"/>
    </source>
</evidence>
<organism evidence="2">
    <name type="scientific">Chrysotila carterae</name>
    <name type="common">Marine alga</name>
    <name type="synonym">Syracosphaera carterae</name>
    <dbReference type="NCBI Taxonomy" id="13221"/>
    <lineage>
        <taxon>Eukaryota</taxon>
        <taxon>Haptista</taxon>
        <taxon>Haptophyta</taxon>
        <taxon>Prymnesiophyceae</taxon>
        <taxon>Isochrysidales</taxon>
        <taxon>Isochrysidaceae</taxon>
        <taxon>Chrysotila</taxon>
    </lineage>
</organism>
<proteinExistence type="predicted"/>
<reference evidence="2" key="1">
    <citation type="submission" date="2021-01" db="EMBL/GenBank/DDBJ databases">
        <authorList>
            <person name="Corre E."/>
            <person name="Pelletier E."/>
            <person name="Niang G."/>
            <person name="Scheremetjew M."/>
            <person name="Finn R."/>
            <person name="Kale V."/>
            <person name="Holt S."/>
            <person name="Cochrane G."/>
            <person name="Meng A."/>
            <person name="Brown T."/>
            <person name="Cohen L."/>
        </authorList>
    </citation>
    <scope>NUCLEOTIDE SEQUENCE</scope>
    <source>
        <strain evidence="2">CCMP645</strain>
    </source>
</reference>